<evidence type="ECO:0000256" key="1">
    <source>
        <dbReference type="SAM" id="Phobius"/>
    </source>
</evidence>
<feature type="transmembrane region" description="Helical" evidence="1">
    <location>
        <begin position="67"/>
        <end position="85"/>
    </location>
</feature>
<proteinExistence type="predicted"/>
<comment type="caution">
    <text evidence="2">The sequence shown here is derived from an EMBL/GenBank/DDBJ whole genome shotgun (WGS) entry which is preliminary data.</text>
</comment>
<keyword evidence="1" id="KW-0812">Transmembrane</keyword>
<feature type="transmembrane region" description="Helical" evidence="1">
    <location>
        <begin position="142"/>
        <end position="159"/>
    </location>
</feature>
<name>A0ABU0FQJ5_9HYPH</name>
<protein>
    <submittedName>
        <fullName evidence="2">Uncharacterized protein</fullName>
    </submittedName>
</protein>
<dbReference type="Proteomes" id="UP001237448">
    <property type="component" value="Unassembled WGS sequence"/>
</dbReference>
<keyword evidence="1" id="KW-0472">Membrane</keyword>
<evidence type="ECO:0000313" key="3">
    <source>
        <dbReference type="Proteomes" id="UP001237448"/>
    </source>
</evidence>
<sequence length="179" mass="20667">MTGAGAKASALQPALLVAAAMLLGFFFANVEIQIEGAHGWATSLPTWRIEHHWLLDIFWGGRPMTGYHAWVFPFVAIFFHFPLLFAWRWSWKLEARVIACIMIFWLTEDFLWFVCNPAFGLWKFTPTFIPWHIHWFWFAPTDYWTMSAAAVGLMGWSYWERRPGTAGILPAPGNAENIE</sequence>
<keyword evidence="3" id="KW-1185">Reference proteome</keyword>
<accession>A0ABU0FQJ5</accession>
<dbReference type="EMBL" id="JAUSVK010000001">
    <property type="protein sequence ID" value="MDQ0396374.1"/>
    <property type="molecule type" value="Genomic_DNA"/>
</dbReference>
<gene>
    <name evidence="2" type="ORF">J3R73_006166</name>
</gene>
<feature type="transmembrane region" description="Helical" evidence="1">
    <location>
        <begin position="97"/>
        <end position="122"/>
    </location>
</feature>
<keyword evidence="1" id="KW-1133">Transmembrane helix</keyword>
<organism evidence="2 3">
    <name type="scientific">Labrys monachus</name>
    <dbReference type="NCBI Taxonomy" id="217067"/>
    <lineage>
        <taxon>Bacteria</taxon>
        <taxon>Pseudomonadati</taxon>
        <taxon>Pseudomonadota</taxon>
        <taxon>Alphaproteobacteria</taxon>
        <taxon>Hyphomicrobiales</taxon>
        <taxon>Xanthobacteraceae</taxon>
        <taxon>Labrys</taxon>
    </lineage>
</organism>
<reference evidence="2 3" key="1">
    <citation type="submission" date="2023-07" db="EMBL/GenBank/DDBJ databases">
        <title>Genomic Encyclopedia of Type Strains, Phase IV (KMG-IV): sequencing the most valuable type-strain genomes for metagenomic binning, comparative biology and taxonomic classification.</title>
        <authorList>
            <person name="Goeker M."/>
        </authorList>
    </citation>
    <scope>NUCLEOTIDE SEQUENCE [LARGE SCALE GENOMIC DNA]</scope>
    <source>
        <strain evidence="2 3">DSM 5896</strain>
    </source>
</reference>
<evidence type="ECO:0000313" key="2">
    <source>
        <dbReference type="EMBL" id="MDQ0396374.1"/>
    </source>
</evidence>
<dbReference type="RefSeq" id="WP_307436552.1">
    <property type="nucleotide sequence ID" value="NZ_JAUSVK010000001.1"/>
</dbReference>